<dbReference type="PANTHER" id="PTHR33164">
    <property type="entry name" value="TRANSCRIPTIONAL REGULATOR, MARR FAMILY"/>
    <property type="match status" value="1"/>
</dbReference>
<sequence>MTDTTNDGDLDLLAVLPRFSQLGTALNASRLIERATENAGLRLDRPALGVLVALRTGGEPLRVGEIAKRMQVVGPHVTRQVNELERRNLVQRVADPDDKRARLVALTPDGEEAVGRYLQTVLGVLGEALAGWSPEDRRTFGRLLDRFATDLTSRLSTLDS</sequence>
<dbReference type="PRINTS" id="PR00598">
    <property type="entry name" value="HTHMARR"/>
</dbReference>
<dbReference type="Pfam" id="PF12802">
    <property type="entry name" value="MarR_2"/>
    <property type="match status" value="1"/>
</dbReference>
<dbReference type="PANTHER" id="PTHR33164:SF57">
    <property type="entry name" value="MARR-FAMILY TRANSCRIPTIONAL REGULATOR"/>
    <property type="match status" value="1"/>
</dbReference>
<reference evidence="2 3" key="1">
    <citation type="submission" date="2021-01" db="EMBL/GenBank/DDBJ databases">
        <title>Whole genome shotgun sequence of Actinoplanes couchii NBRC 106145.</title>
        <authorList>
            <person name="Komaki H."/>
            <person name="Tamura T."/>
        </authorList>
    </citation>
    <scope>NUCLEOTIDE SEQUENCE [LARGE SCALE GENOMIC DNA]</scope>
    <source>
        <strain evidence="2 3">NBRC 106145</strain>
    </source>
</reference>
<dbReference type="SMART" id="SM00347">
    <property type="entry name" value="HTH_MARR"/>
    <property type="match status" value="1"/>
</dbReference>
<dbReference type="SUPFAM" id="SSF46785">
    <property type="entry name" value="Winged helix' DNA-binding domain"/>
    <property type="match status" value="1"/>
</dbReference>
<accession>A0ABQ3XKJ9</accession>
<evidence type="ECO:0000313" key="3">
    <source>
        <dbReference type="Proteomes" id="UP000612282"/>
    </source>
</evidence>
<protein>
    <submittedName>
        <fullName evidence="2">MarR family transcriptional regulator</fullName>
    </submittedName>
</protein>
<dbReference type="InterPro" id="IPR000835">
    <property type="entry name" value="HTH_MarR-typ"/>
</dbReference>
<gene>
    <name evidence="2" type="ORF">Aco03nite_074310</name>
</gene>
<dbReference type="EMBL" id="BOMG01000094">
    <property type="protein sequence ID" value="GID59027.1"/>
    <property type="molecule type" value="Genomic_DNA"/>
</dbReference>
<name>A0ABQ3XKJ9_9ACTN</name>
<dbReference type="PROSITE" id="PS50995">
    <property type="entry name" value="HTH_MARR_2"/>
    <property type="match status" value="1"/>
</dbReference>
<evidence type="ECO:0000313" key="2">
    <source>
        <dbReference type="EMBL" id="GID59027.1"/>
    </source>
</evidence>
<feature type="domain" description="HTH marR-type" evidence="1">
    <location>
        <begin position="9"/>
        <end position="149"/>
    </location>
</feature>
<comment type="caution">
    <text evidence="2">The sequence shown here is derived from an EMBL/GenBank/DDBJ whole genome shotgun (WGS) entry which is preliminary data.</text>
</comment>
<dbReference type="Proteomes" id="UP000612282">
    <property type="component" value="Unassembled WGS sequence"/>
</dbReference>
<keyword evidence="3" id="KW-1185">Reference proteome</keyword>
<evidence type="ECO:0000259" key="1">
    <source>
        <dbReference type="PROSITE" id="PS50995"/>
    </source>
</evidence>
<proteinExistence type="predicted"/>
<organism evidence="2 3">
    <name type="scientific">Actinoplanes couchii</name>
    <dbReference type="NCBI Taxonomy" id="403638"/>
    <lineage>
        <taxon>Bacteria</taxon>
        <taxon>Bacillati</taxon>
        <taxon>Actinomycetota</taxon>
        <taxon>Actinomycetes</taxon>
        <taxon>Micromonosporales</taxon>
        <taxon>Micromonosporaceae</taxon>
        <taxon>Actinoplanes</taxon>
    </lineage>
</organism>
<dbReference type="InterPro" id="IPR036390">
    <property type="entry name" value="WH_DNA-bd_sf"/>
</dbReference>
<dbReference type="Gene3D" id="1.10.10.10">
    <property type="entry name" value="Winged helix-like DNA-binding domain superfamily/Winged helix DNA-binding domain"/>
    <property type="match status" value="1"/>
</dbReference>
<dbReference type="RefSeq" id="WP_203804643.1">
    <property type="nucleotide sequence ID" value="NZ_BAAAQE010000094.1"/>
</dbReference>
<dbReference type="InterPro" id="IPR039422">
    <property type="entry name" value="MarR/SlyA-like"/>
</dbReference>
<dbReference type="InterPro" id="IPR036388">
    <property type="entry name" value="WH-like_DNA-bd_sf"/>
</dbReference>